<evidence type="ECO:0000256" key="1">
    <source>
        <dbReference type="ARBA" id="ARBA00022771"/>
    </source>
</evidence>
<dbReference type="GO" id="GO:0061630">
    <property type="term" value="F:ubiquitin protein ligase activity"/>
    <property type="evidence" value="ECO:0007669"/>
    <property type="project" value="TreeGrafter"/>
</dbReference>
<keyword evidence="1 3" id="KW-0863">Zinc-finger</keyword>
<organism evidence="6 8">
    <name type="scientific">Acanthocheilonema viteae</name>
    <name type="common">Filarial nematode worm</name>
    <name type="synonym">Dipetalonema viteae</name>
    <dbReference type="NCBI Taxonomy" id="6277"/>
    <lineage>
        <taxon>Eukaryota</taxon>
        <taxon>Metazoa</taxon>
        <taxon>Ecdysozoa</taxon>
        <taxon>Nematoda</taxon>
        <taxon>Chromadorea</taxon>
        <taxon>Rhabditida</taxon>
        <taxon>Spirurina</taxon>
        <taxon>Spiruromorpha</taxon>
        <taxon>Filarioidea</taxon>
        <taxon>Onchocercidae</taxon>
        <taxon>Acanthocheilonema</taxon>
    </lineage>
</organism>
<dbReference type="EMBL" id="UPTC01000587">
    <property type="protein sequence ID" value="VBB29337.1"/>
    <property type="molecule type" value="Genomic_DNA"/>
</dbReference>
<feature type="coiled-coil region" evidence="4">
    <location>
        <begin position="189"/>
        <end position="216"/>
    </location>
</feature>
<sequence length="252" mass="28934">MVPQPQCQVCLDVLALNECSATRCGHTFHLRCIVRWFKNSRVCPVCRKEVTPTDLIPQLFFQVEDDQNSSSDDSHLLQIHFEIQKVLDNLEKEKRDAATAKNKANFYLAANLLLKERISDLESAFHDDMQKIRHLENIVIKQQKINNELQKRLKINTLCGACKYSHDQNACDFPQFWTCPHGCAVSQQMKQATETAEKQEEKSQKILKTINELTKNFSEHLSLSARLRENLAFPSETVMDATLDEVIVFGVI</sequence>
<dbReference type="STRING" id="6277.A0A498SJM7"/>
<dbReference type="InterPro" id="IPR052639">
    <property type="entry name" value="TRAIP_ubiq-protein_ligase"/>
</dbReference>
<dbReference type="GO" id="GO:0016567">
    <property type="term" value="P:protein ubiquitination"/>
    <property type="evidence" value="ECO:0007669"/>
    <property type="project" value="TreeGrafter"/>
</dbReference>
<dbReference type="EMBL" id="UPTC01000689">
    <property type="protein sequence ID" value="VBB29763.1"/>
    <property type="molecule type" value="Genomic_DNA"/>
</dbReference>
<feature type="domain" description="RING-type" evidence="5">
    <location>
        <begin position="7"/>
        <end position="47"/>
    </location>
</feature>
<dbReference type="Proteomes" id="UP000276991">
    <property type="component" value="Unassembled WGS sequence"/>
</dbReference>
<keyword evidence="4" id="KW-0175">Coiled coil</keyword>
<evidence type="ECO:0000256" key="3">
    <source>
        <dbReference type="PROSITE-ProRule" id="PRU00175"/>
    </source>
</evidence>
<evidence type="ECO:0000259" key="5">
    <source>
        <dbReference type="PROSITE" id="PS50089"/>
    </source>
</evidence>
<dbReference type="GO" id="GO:0031297">
    <property type="term" value="P:replication fork processing"/>
    <property type="evidence" value="ECO:0007669"/>
    <property type="project" value="TreeGrafter"/>
</dbReference>
<dbReference type="Gene3D" id="3.30.40.10">
    <property type="entry name" value="Zinc/RING finger domain, C3HC4 (zinc finger)"/>
    <property type="match status" value="1"/>
</dbReference>
<accession>A0A498SJM7</accession>
<evidence type="ECO:0000256" key="2">
    <source>
        <dbReference type="ARBA" id="ARBA00022833"/>
    </source>
</evidence>
<dbReference type="Pfam" id="PF13639">
    <property type="entry name" value="zf-RING_2"/>
    <property type="match status" value="1"/>
</dbReference>
<dbReference type="OrthoDB" id="5816877at2759"/>
<evidence type="ECO:0000313" key="7">
    <source>
        <dbReference type="EMBL" id="VBB29763.1"/>
    </source>
</evidence>
<protein>
    <recommendedName>
        <fullName evidence="5">RING-type domain-containing protein</fullName>
    </recommendedName>
</protein>
<dbReference type="InterPro" id="IPR001841">
    <property type="entry name" value="Znf_RING"/>
</dbReference>
<evidence type="ECO:0000313" key="6">
    <source>
        <dbReference type="EMBL" id="VBB29337.1"/>
    </source>
</evidence>
<dbReference type="PANTHER" id="PTHR46569:SF1">
    <property type="entry name" value="E3 UBIQUITIN-PROTEIN LIGASE RFWD3-RELATED"/>
    <property type="match status" value="1"/>
</dbReference>
<dbReference type="InterPro" id="IPR013083">
    <property type="entry name" value="Znf_RING/FYVE/PHD"/>
</dbReference>
<dbReference type="GO" id="GO:0008270">
    <property type="term" value="F:zinc ion binding"/>
    <property type="evidence" value="ECO:0007669"/>
    <property type="project" value="UniProtKB-KW"/>
</dbReference>
<keyword evidence="8" id="KW-1185">Reference proteome</keyword>
<proteinExistence type="predicted"/>
<evidence type="ECO:0000256" key="4">
    <source>
        <dbReference type="SAM" id="Coils"/>
    </source>
</evidence>
<name>A0A498SJM7_ACAVI</name>
<dbReference type="AlphaFoldDB" id="A0A498SJM7"/>
<keyword evidence="1 3" id="KW-0479">Metal-binding</keyword>
<dbReference type="SUPFAM" id="SSF57850">
    <property type="entry name" value="RING/U-box"/>
    <property type="match status" value="1"/>
</dbReference>
<dbReference type="PROSITE" id="PS50089">
    <property type="entry name" value="ZF_RING_2"/>
    <property type="match status" value="1"/>
</dbReference>
<gene>
    <name evidence="6" type="ORF">NAV_LOCUS4140</name>
    <name evidence="7" type="ORF">NAV_LOCUS4554</name>
</gene>
<dbReference type="GO" id="GO:0005634">
    <property type="term" value="C:nucleus"/>
    <property type="evidence" value="ECO:0007669"/>
    <property type="project" value="TreeGrafter"/>
</dbReference>
<reference evidence="6 8" key="1">
    <citation type="submission" date="2018-08" db="EMBL/GenBank/DDBJ databases">
        <authorList>
            <person name="Laetsch R D."/>
            <person name="Stevens L."/>
            <person name="Kumar S."/>
            <person name="Blaxter L. M."/>
        </authorList>
    </citation>
    <scope>NUCLEOTIDE SEQUENCE [LARGE SCALE GENOMIC DNA]</scope>
</reference>
<dbReference type="PANTHER" id="PTHR46569">
    <property type="entry name" value="E3 UBIQUITIN-PROTEIN LIGASE TRAIP"/>
    <property type="match status" value="1"/>
</dbReference>
<evidence type="ECO:0000313" key="8">
    <source>
        <dbReference type="Proteomes" id="UP000276991"/>
    </source>
</evidence>
<dbReference type="GO" id="GO:0090734">
    <property type="term" value="C:site of DNA damage"/>
    <property type="evidence" value="ECO:0007669"/>
    <property type="project" value="TreeGrafter"/>
</dbReference>
<dbReference type="SMART" id="SM00184">
    <property type="entry name" value="RING"/>
    <property type="match status" value="1"/>
</dbReference>
<keyword evidence="2" id="KW-0862">Zinc</keyword>